<accession>A0ACA9UPU5</accession>
<name>A0ACA9UPU5_BIOOC</name>
<comment type="caution">
    <text evidence="1">The sequence shown here is derived from an EMBL/GenBank/DDBJ whole genome shotgun (WGS) entry which is preliminary data.</text>
</comment>
<reference evidence="1" key="1">
    <citation type="submission" date="2020-04" db="EMBL/GenBank/DDBJ databases">
        <authorList>
            <person name="Broberg M."/>
        </authorList>
    </citation>
    <scope>NUCLEOTIDE SEQUENCE</scope>
</reference>
<evidence type="ECO:0000313" key="1">
    <source>
        <dbReference type="EMBL" id="CAG9955104.1"/>
    </source>
</evidence>
<evidence type="ECO:0000313" key="2">
    <source>
        <dbReference type="Proteomes" id="UP000836387"/>
    </source>
</evidence>
<reference evidence="1" key="2">
    <citation type="submission" date="2021-10" db="EMBL/GenBank/DDBJ databases">
        <authorList>
            <person name="Piombo E."/>
        </authorList>
    </citation>
    <scope>NUCLEOTIDE SEQUENCE</scope>
</reference>
<protein>
    <submittedName>
        <fullName evidence="1">Uncharacterized protein</fullName>
    </submittedName>
</protein>
<sequence length="183" mass="18698">MFSLASCQPDGAAVSDAPDALPDALAHDAHALGPPLPRLLLQDGDPLVHLRLAELGAVAAGPPDDVGQAQGVELGHLAVLGWGAEPRGDAAREEELPEQVGGVRIGVAGAGGLDARVEPDELDDEVGGDGIRQQGEMGVGRGRGIGRCRALSLLWAGFAGTERICLLVYLLGVSCPTLLPLGR</sequence>
<keyword evidence="2" id="KW-1185">Reference proteome</keyword>
<proteinExistence type="predicted"/>
<dbReference type="EMBL" id="CADEHS020000578">
    <property type="protein sequence ID" value="CAG9955104.1"/>
    <property type="molecule type" value="Genomic_DNA"/>
</dbReference>
<organism evidence="1 2">
    <name type="scientific">Clonostachys rosea f. rosea IK726</name>
    <dbReference type="NCBI Taxonomy" id="1349383"/>
    <lineage>
        <taxon>Eukaryota</taxon>
        <taxon>Fungi</taxon>
        <taxon>Dikarya</taxon>
        <taxon>Ascomycota</taxon>
        <taxon>Pezizomycotina</taxon>
        <taxon>Sordariomycetes</taxon>
        <taxon>Hypocreomycetidae</taxon>
        <taxon>Hypocreales</taxon>
        <taxon>Bionectriaceae</taxon>
        <taxon>Clonostachys</taxon>
    </lineage>
</organism>
<dbReference type="Proteomes" id="UP000836387">
    <property type="component" value="Unassembled WGS sequence"/>
</dbReference>
<gene>
    <name evidence="1" type="ORF">CRV2_00011721</name>
</gene>